<feature type="transmembrane region" description="Helical" evidence="1">
    <location>
        <begin position="26"/>
        <end position="44"/>
    </location>
</feature>
<gene>
    <name evidence="2" type="ORF">C9I28_22015</name>
</gene>
<reference evidence="2 3" key="1">
    <citation type="submission" date="2018-03" db="EMBL/GenBank/DDBJ databases">
        <title>Massilia armeniaca sp. nov., isolated from desert soil.</title>
        <authorList>
            <person name="Huang H."/>
            <person name="Ren M."/>
        </authorList>
    </citation>
    <scope>NUCLEOTIDE SEQUENCE [LARGE SCALE GENOMIC DNA]</scope>
    <source>
        <strain evidence="2 3">ZMN-3</strain>
    </source>
</reference>
<name>A0A2R4CEF4_9BURK</name>
<dbReference type="RefSeq" id="WP_107143354.1">
    <property type="nucleotide sequence ID" value="NZ_CP028324.1"/>
</dbReference>
<keyword evidence="1" id="KW-0472">Membrane</keyword>
<sequence length="226" mass="24985">MTAITSSLLHRLYFSPLRCVPGHRRFIGAGLALAVVVVALRFTGAHLGRWGGAVLAMQFVVTTAYALLVLLRYGWSYPGTNMIAHGNGRNRWTIHMGPAVSLLPWYYARQHPAFITEDIYRILHRMDDTGMTATVRLESHLLADPATRRAGAARLQRTFPHWQVSEQLNPAPLAALTAWQLTRLHAALRRRRGESRPAPFVAGAPVGLIVLAVGPNRSNAQPLQYG</sequence>
<accession>A0A2R4CEF4</accession>
<dbReference type="OrthoDB" id="8778111at2"/>
<dbReference type="EMBL" id="CP028324">
    <property type="protein sequence ID" value="AVR98014.1"/>
    <property type="molecule type" value="Genomic_DNA"/>
</dbReference>
<keyword evidence="3" id="KW-1185">Reference proteome</keyword>
<evidence type="ECO:0000313" key="3">
    <source>
        <dbReference type="Proteomes" id="UP000240505"/>
    </source>
</evidence>
<proteinExistence type="predicted"/>
<keyword evidence="1" id="KW-0812">Transmembrane</keyword>
<evidence type="ECO:0000256" key="1">
    <source>
        <dbReference type="SAM" id="Phobius"/>
    </source>
</evidence>
<feature type="transmembrane region" description="Helical" evidence="1">
    <location>
        <begin position="50"/>
        <end position="71"/>
    </location>
</feature>
<evidence type="ECO:0000313" key="2">
    <source>
        <dbReference type="EMBL" id="AVR98014.1"/>
    </source>
</evidence>
<protein>
    <submittedName>
        <fullName evidence="2">Uncharacterized protein</fullName>
    </submittedName>
</protein>
<keyword evidence="1" id="KW-1133">Transmembrane helix</keyword>
<dbReference type="Proteomes" id="UP000240505">
    <property type="component" value="Chromosome"/>
</dbReference>
<organism evidence="2 3">
    <name type="scientific">Pseudoduganella armeniaca</name>
    <dbReference type="NCBI Taxonomy" id="2072590"/>
    <lineage>
        <taxon>Bacteria</taxon>
        <taxon>Pseudomonadati</taxon>
        <taxon>Pseudomonadota</taxon>
        <taxon>Betaproteobacteria</taxon>
        <taxon>Burkholderiales</taxon>
        <taxon>Oxalobacteraceae</taxon>
        <taxon>Telluria group</taxon>
        <taxon>Pseudoduganella</taxon>
    </lineage>
</organism>
<dbReference type="AlphaFoldDB" id="A0A2R4CEF4"/>
<dbReference type="KEGG" id="masz:C9I28_22015"/>